<name>A0AAD7K074_9AGAR</name>
<feature type="non-terminal residue" evidence="1">
    <location>
        <position position="1"/>
    </location>
</feature>
<evidence type="ECO:0000313" key="2">
    <source>
        <dbReference type="Proteomes" id="UP001215598"/>
    </source>
</evidence>
<dbReference type="EMBL" id="JARKIB010000010">
    <property type="protein sequence ID" value="KAJ7775564.1"/>
    <property type="molecule type" value="Genomic_DNA"/>
</dbReference>
<organism evidence="1 2">
    <name type="scientific">Mycena metata</name>
    <dbReference type="NCBI Taxonomy" id="1033252"/>
    <lineage>
        <taxon>Eukaryota</taxon>
        <taxon>Fungi</taxon>
        <taxon>Dikarya</taxon>
        <taxon>Basidiomycota</taxon>
        <taxon>Agaricomycotina</taxon>
        <taxon>Agaricomycetes</taxon>
        <taxon>Agaricomycetidae</taxon>
        <taxon>Agaricales</taxon>
        <taxon>Marasmiineae</taxon>
        <taxon>Mycenaceae</taxon>
        <taxon>Mycena</taxon>
    </lineage>
</organism>
<dbReference type="Proteomes" id="UP001215598">
    <property type="component" value="Unassembled WGS sequence"/>
</dbReference>
<dbReference type="AlphaFoldDB" id="A0AAD7K074"/>
<comment type="caution">
    <text evidence="1">The sequence shown here is derived from an EMBL/GenBank/DDBJ whole genome shotgun (WGS) entry which is preliminary data.</text>
</comment>
<keyword evidence="2" id="KW-1185">Reference proteome</keyword>
<reference evidence="1" key="1">
    <citation type="submission" date="2023-03" db="EMBL/GenBank/DDBJ databases">
        <title>Massive genome expansion in bonnet fungi (Mycena s.s.) driven by repeated elements and novel gene families across ecological guilds.</title>
        <authorList>
            <consortium name="Lawrence Berkeley National Laboratory"/>
            <person name="Harder C.B."/>
            <person name="Miyauchi S."/>
            <person name="Viragh M."/>
            <person name="Kuo A."/>
            <person name="Thoen E."/>
            <person name="Andreopoulos B."/>
            <person name="Lu D."/>
            <person name="Skrede I."/>
            <person name="Drula E."/>
            <person name="Henrissat B."/>
            <person name="Morin E."/>
            <person name="Kohler A."/>
            <person name="Barry K."/>
            <person name="LaButti K."/>
            <person name="Morin E."/>
            <person name="Salamov A."/>
            <person name="Lipzen A."/>
            <person name="Mereny Z."/>
            <person name="Hegedus B."/>
            <person name="Baldrian P."/>
            <person name="Stursova M."/>
            <person name="Weitz H."/>
            <person name="Taylor A."/>
            <person name="Grigoriev I.V."/>
            <person name="Nagy L.G."/>
            <person name="Martin F."/>
            <person name="Kauserud H."/>
        </authorList>
    </citation>
    <scope>NUCLEOTIDE SEQUENCE</scope>
    <source>
        <strain evidence="1">CBHHK182m</strain>
    </source>
</reference>
<feature type="non-terminal residue" evidence="1">
    <location>
        <position position="164"/>
    </location>
</feature>
<sequence>LALCAAAGDTKPIIQVLDTNARTQSEKAGGDLARLTADQKPVSTRGRRMLSAWKRSNLVILNGTHLEDAPVGRFTSIKKVGAKEATVDYAVVSEGLLPLVRSLSVALPVDPAEAWSDHVSLTLKLDRAILQQAPRPIPRAARRLPVMPRGDPEMDRLCEEVMAS</sequence>
<protein>
    <submittedName>
        <fullName evidence="1">Uncharacterized protein</fullName>
    </submittedName>
</protein>
<dbReference type="InterPro" id="IPR036691">
    <property type="entry name" value="Endo/exonu/phosph_ase_sf"/>
</dbReference>
<evidence type="ECO:0000313" key="1">
    <source>
        <dbReference type="EMBL" id="KAJ7775564.1"/>
    </source>
</evidence>
<dbReference type="Gene3D" id="3.60.10.10">
    <property type="entry name" value="Endonuclease/exonuclease/phosphatase"/>
    <property type="match status" value="1"/>
</dbReference>
<dbReference type="SUPFAM" id="SSF56219">
    <property type="entry name" value="DNase I-like"/>
    <property type="match status" value="1"/>
</dbReference>
<proteinExistence type="predicted"/>
<gene>
    <name evidence="1" type="ORF">B0H16DRAFT_1215689</name>
</gene>
<accession>A0AAD7K074</accession>